<reference evidence="1 2" key="1">
    <citation type="submission" date="2024-02" db="EMBL/GenBank/DDBJ databases">
        <authorList>
            <person name="Nijsse B."/>
            <person name="Sprong H."/>
        </authorList>
    </citation>
    <scope>NUCLEOTIDE SEQUENCE [LARGE SCALE GENOMIC DNA]</scope>
    <source>
        <strain evidence="1">OB144</strain>
    </source>
</reference>
<protein>
    <recommendedName>
        <fullName evidence="3">DNA adenine methylase</fullName>
    </recommendedName>
</protein>
<evidence type="ECO:0008006" key="3">
    <source>
        <dbReference type="Google" id="ProtNLM"/>
    </source>
</evidence>
<proteinExistence type="predicted"/>
<dbReference type="Proteomes" id="UP001642485">
    <property type="component" value="Chromosome"/>
</dbReference>
<sequence>MSVKTLDKLQPFLQWVGGKRKIVDQLIKYDF</sequence>
<organism evidence="1 2">
    <name type="scientific">Rickettsia helvetica</name>
    <dbReference type="NCBI Taxonomy" id="35789"/>
    <lineage>
        <taxon>Bacteria</taxon>
        <taxon>Pseudomonadati</taxon>
        <taxon>Pseudomonadota</taxon>
        <taxon>Alphaproteobacteria</taxon>
        <taxon>Rickettsiales</taxon>
        <taxon>Rickettsiaceae</taxon>
        <taxon>Rickettsieae</taxon>
        <taxon>Rickettsia</taxon>
        <taxon>spotted fever group</taxon>
    </lineage>
</organism>
<keyword evidence="2" id="KW-1185">Reference proteome</keyword>
<dbReference type="EMBL" id="OZ018776">
    <property type="protein sequence ID" value="CAK9121524.1"/>
    <property type="molecule type" value="Genomic_DNA"/>
</dbReference>
<evidence type="ECO:0000313" key="1">
    <source>
        <dbReference type="EMBL" id="CAK9121524.1"/>
    </source>
</evidence>
<evidence type="ECO:0000313" key="2">
    <source>
        <dbReference type="Proteomes" id="UP001642485"/>
    </source>
</evidence>
<name>A0ABM9ND71_RICHE</name>
<accession>A0ABM9ND71</accession>
<gene>
    <name evidence="1" type="ORF">OB144RH_07030</name>
</gene>